<keyword evidence="3" id="KW-0812">Transmembrane</keyword>
<dbReference type="InterPro" id="IPR006212">
    <property type="entry name" value="Furin_repeat"/>
</dbReference>
<dbReference type="eggNOG" id="KOG3525">
    <property type="taxonomic scope" value="Eukaryota"/>
</dbReference>
<name>Q22BZ3_TETTS</name>
<proteinExistence type="predicted"/>
<evidence type="ECO:0000313" key="6">
    <source>
        <dbReference type="Proteomes" id="UP000009168"/>
    </source>
</evidence>
<evidence type="ECO:0000256" key="3">
    <source>
        <dbReference type="SAM" id="Phobius"/>
    </source>
</evidence>
<keyword evidence="3" id="KW-0472">Membrane</keyword>
<feature type="transmembrane region" description="Helical" evidence="3">
    <location>
        <begin position="1437"/>
        <end position="1459"/>
    </location>
</feature>
<accession>Q22BZ3</accession>
<evidence type="ECO:0000313" key="5">
    <source>
        <dbReference type="EMBL" id="EAR82816.2"/>
    </source>
</evidence>
<dbReference type="InterPro" id="IPR009030">
    <property type="entry name" value="Growth_fac_rcpt_cys_sf"/>
</dbReference>
<organism evidence="5 6">
    <name type="scientific">Tetrahymena thermophila (strain SB210)</name>
    <dbReference type="NCBI Taxonomy" id="312017"/>
    <lineage>
        <taxon>Eukaryota</taxon>
        <taxon>Sar</taxon>
        <taxon>Alveolata</taxon>
        <taxon>Ciliophora</taxon>
        <taxon>Intramacronucleata</taxon>
        <taxon>Oligohymenophorea</taxon>
        <taxon>Hymenostomatida</taxon>
        <taxon>Tetrahymenina</taxon>
        <taxon>Tetrahymenidae</taxon>
        <taxon>Tetrahymena</taxon>
    </lineage>
</organism>
<dbReference type="PANTHER" id="PTHR15332">
    <property type="entry name" value="PROPROTEIN CONVERTASE SUBTILISIN_KEXIN TYPE 5-LIKE"/>
    <property type="match status" value="1"/>
</dbReference>
<dbReference type="Proteomes" id="UP000009168">
    <property type="component" value="Unassembled WGS sequence"/>
</dbReference>
<dbReference type="KEGG" id="tet:TTHERM_01081760"/>
<reference evidence="6" key="1">
    <citation type="journal article" date="2006" name="PLoS Biol.">
        <title>Macronuclear genome sequence of the ciliate Tetrahymena thermophila, a model eukaryote.</title>
        <authorList>
            <person name="Eisen J.A."/>
            <person name="Coyne R.S."/>
            <person name="Wu M."/>
            <person name="Wu D."/>
            <person name="Thiagarajan M."/>
            <person name="Wortman J.R."/>
            <person name="Badger J.H."/>
            <person name="Ren Q."/>
            <person name="Amedeo P."/>
            <person name="Jones K.M."/>
            <person name="Tallon L.J."/>
            <person name="Delcher A.L."/>
            <person name="Salzberg S.L."/>
            <person name="Silva J.C."/>
            <person name="Haas B.J."/>
            <person name="Majoros W.H."/>
            <person name="Farzad M."/>
            <person name="Carlton J.M."/>
            <person name="Smith R.K. Jr."/>
            <person name="Garg J."/>
            <person name="Pearlman R.E."/>
            <person name="Karrer K.M."/>
            <person name="Sun L."/>
            <person name="Manning G."/>
            <person name="Elde N.C."/>
            <person name="Turkewitz A.P."/>
            <person name="Asai D.J."/>
            <person name="Wilkes D.E."/>
            <person name="Wang Y."/>
            <person name="Cai H."/>
            <person name="Collins K."/>
            <person name="Stewart B.A."/>
            <person name="Lee S.R."/>
            <person name="Wilamowska K."/>
            <person name="Weinberg Z."/>
            <person name="Ruzzo W.L."/>
            <person name="Wloga D."/>
            <person name="Gaertig J."/>
            <person name="Frankel J."/>
            <person name="Tsao C.-C."/>
            <person name="Gorovsky M.A."/>
            <person name="Keeling P.J."/>
            <person name="Waller R.F."/>
            <person name="Patron N.J."/>
            <person name="Cherry J.M."/>
            <person name="Stover N.A."/>
            <person name="Krieger C.J."/>
            <person name="del Toro C."/>
            <person name="Ryder H.F."/>
            <person name="Williamson S.C."/>
            <person name="Barbeau R.A."/>
            <person name="Hamilton E.P."/>
            <person name="Orias E."/>
        </authorList>
    </citation>
    <scope>NUCLEOTIDE SEQUENCE [LARGE SCALE GENOMIC DNA]</scope>
    <source>
        <strain evidence="6">SB210</strain>
    </source>
</reference>
<keyword evidence="1" id="KW-0175">Coiled coil</keyword>
<dbReference type="RefSeq" id="XP_001030479.2">
    <property type="nucleotide sequence ID" value="XM_001030479.2"/>
</dbReference>
<feature type="coiled-coil region" evidence="1">
    <location>
        <begin position="1595"/>
        <end position="1622"/>
    </location>
</feature>
<dbReference type="SMART" id="SM00261">
    <property type="entry name" value="FU"/>
    <property type="match status" value="4"/>
</dbReference>
<dbReference type="EMBL" id="GG662684">
    <property type="protein sequence ID" value="EAR82816.2"/>
    <property type="molecule type" value="Genomic_DNA"/>
</dbReference>
<sequence>MDYYLFNNIKIIYFNLIISVALILIDVKAQNCSNLISKQTASITRQGYQCIYDSSQNYSIGDLVKTYITQQTSTQFKDIVLSKGDCDVQYLINPISQSLLNDILIDFQGNNGQNLSYLQISFDSYFQLQNGVFPDSITIMTYQKNGGNSYLNQLDNSVKQQSSSLNCKNNYYKKSEYYLIDMKSATSYFTLQTQVHPNTFPNLMANIQILAYYQCPIGCSTCNTSGECSACITNYNLTQKLCLLKCSSNQYAQVTDTATTEQKCLQCDVSCLTCFGKSTNCNTCSNGYYPIITTGTATTFQCVQTCPDTYYLTNNQCKQCQAPCLNCLGDPKSCTSCQNNYYPLISQQQSTTFQCLTTCPNGFQFTQNKCQECQIYSTQSCYSCGPTCKTCQKGEKNFCLDCYDSMTFNGYTCVCKNTQDTRANLYHCSYDIYAAVQATYESSVPILTLEFGSPLVSVYGLSCNQIFDQATNDLLGFNSICEINSTQIIVTLSSDATIMADNIIGFNSKALVLQFQGYSNPIKIFHLISIVQKPGPQATVIVQYNEKVNSCDDISFAIVGLLNDGKRDFFQIQWSLAQPESYSNQTLSNINKIISLANKKQSRSLFINRYIVAPDTSITINLFYILKIQQRSTLSFTTFNQLTKQLFIQSIQNHYPPIYNYMDIKVFFIFYVQLCDQQGNRITKETLDVQVVSKAQPELNIVQNQFNDEQIEIDIKPYSIPLNSTLDLSVQAVSISNNLINSTYNMSITPQISELFIQISGGSDRMVDYQANTTITAVARDYEIQDANSPQGIQLKWTCQNIASNNADSQCYNYLFDVFPIPQNVLSFTIEEGIFNPYQSLKFTLQGQKDSRQSLASVLLIFTEINIPALIVKFDDEKLPQKVNINDDISATLIYDSNTPINLLTYAGAILYKNKVVGIIKFDYLKIKFRIWDYFSMIKENNPVVQVRFSVYNPANIMPSLSIINFKINIPPQKCVFSVSPSSGIALETSFIIQFSGCITKSNPITYQFFYYNQQIDQLQEIQVPQNILRRQIQDQFITSSIRTVLPSGDLVIMGQAMDSNLAIFNSTVQISVRPYDSDEQSLLKLIENAIEDSQNTTTRNAILQFSIIAEEISKNNTIFNLPSVNEAKIKLIQSMLFYSNKLPTSSFLSTLSNKLISNLQSSLIVQQDQQSQNLLGQVNQILNNQQSLMKVTNNKLMSNNDIVLQNLVDSFKILNSTTQNFNAVNSTNSLLQTQLNMSDQIGQLINNISIPNQGQFQMQGNQISLNCEQVTQKNLQKYYYDQGENLLEESNIYNVVITKYEQNPFNQSDEFQNYVNQLKNQTPSIQISQNPVIKPLIQDMTNQTNQNVTNKIQMQFPNIKKPSKNNLTCIQQQKSSWSSKNCVIVESLSIGGYNCICKDQKPTTIIEDLEVVLNNKNLQTAFGSEGFSNITHFSTFYEFAIFWILTSVTLIQFGLCWFGKQLDKKQQICIPSSLTNVAPIQENNISNHRQLQSLVNMEIFVSPEQTNRQQNQEQQNDLKQQNSLQQQQYQQENIQDEQEKLFNEIVNWKIKQEKIQKPKFNRRVSFLPLSDKHIQDIQTNNDNLSGQKILQNNSDKIQKSLEKSNEKLSEQEKEKQQKDTSIDLKDIIQNLVL</sequence>
<dbReference type="InParanoid" id="Q22BZ3"/>
<dbReference type="Pfam" id="PF02010">
    <property type="entry name" value="REJ"/>
    <property type="match status" value="1"/>
</dbReference>
<feature type="region of interest" description="Disordered" evidence="2">
    <location>
        <begin position="1506"/>
        <end position="1531"/>
    </location>
</feature>
<gene>
    <name evidence="5" type="ORF">TTHERM_01081760</name>
</gene>
<dbReference type="CDD" id="cd00064">
    <property type="entry name" value="FU"/>
    <property type="match status" value="2"/>
</dbReference>
<dbReference type="InterPro" id="IPR002859">
    <property type="entry name" value="PKD/REJ-like"/>
</dbReference>
<dbReference type="HOGENOM" id="CLU_001625_2_0_1"/>
<dbReference type="SUPFAM" id="SSF57184">
    <property type="entry name" value="Growth factor receptor domain"/>
    <property type="match status" value="1"/>
</dbReference>
<dbReference type="PANTHER" id="PTHR15332:SF175">
    <property type="entry name" value="PROPROTEIN CONVERTASE SUBTILISIN_KEXIN TYPE 5-LIKE"/>
    <property type="match status" value="1"/>
</dbReference>
<protein>
    <submittedName>
        <fullName evidence="5">REJ domain protein</fullName>
    </submittedName>
</protein>
<dbReference type="Gene3D" id="2.10.220.10">
    <property type="entry name" value="Hormone Receptor, Insulin-like Growth Factor Receptor 1, Chain A, domain 2"/>
    <property type="match status" value="2"/>
</dbReference>
<evidence type="ECO:0000259" key="4">
    <source>
        <dbReference type="Pfam" id="PF02010"/>
    </source>
</evidence>
<keyword evidence="6" id="KW-1185">Reference proteome</keyword>
<keyword evidence="3" id="KW-1133">Transmembrane helix</keyword>
<evidence type="ECO:0000256" key="1">
    <source>
        <dbReference type="SAM" id="Coils"/>
    </source>
</evidence>
<dbReference type="GeneID" id="7842612"/>
<evidence type="ECO:0000256" key="2">
    <source>
        <dbReference type="SAM" id="MobiDB-lite"/>
    </source>
</evidence>
<feature type="transmembrane region" description="Helical" evidence="3">
    <location>
        <begin position="12"/>
        <end position="29"/>
    </location>
</feature>
<feature type="domain" description="PKD/REJ-like" evidence="4">
    <location>
        <begin position="705"/>
        <end position="1097"/>
    </location>
</feature>